<feature type="region of interest" description="Disordered" evidence="1">
    <location>
        <begin position="295"/>
        <end position="356"/>
    </location>
</feature>
<gene>
    <name evidence="2" type="ORF">BIW11_09060</name>
</gene>
<name>A0A1V9XM09_9ACAR</name>
<comment type="caution">
    <text evidence="2">The sequence shown here is derived from an EMBL/GenBank/DDBJ whole genome shotgun (WGS) entry which is preliminary data.</text>
</comment>
<dbReference type="AlphaFoldDB" id="A0A1V9XM09"/>
<feature type="compositionally biased region" description="Basic and acidic residues" evidence="1">
    <location>
        <begin position="271"/>
        <end position="287"/>
    </location>
</feature>
<organism evidence="2 3">
    <name type="scientific">Tropilaelaps mercedesae</name>
    <dbReference type="NCBI Taxonomy" id="418985"/>
    <lineage>
        <taxon>Eukaryota</taxon>
        <taxon>Metazoa</taxon>
        <taxon>Ecdysozoa</taxon>
        <taxon>Arthropoda</taxon>
        <taxon>Chelicerata</taxon>
        <taxon>Arachnida</taxon>
        <taxon>Acari</taxon>
        <taxon>Parasitiformes</taxon>
        <taxon>Mesostigmata</taxon>
        <taxon>Gamasina</taxon>
        <taxon>Dermanyssoidea</taxon>
        <taxon>Laelapidae</taxon>
        <taxon>Tropilaelaps</taxon>
    </lineage>
</organism>
<dbReference type="OrthoDB" id="10504536at2759"/>
<protein>
    <submittedName>
        <fullName evidence="2">Uncharacterized protein</fullName>
    </submittedName>
</protein>
<sequence>FVSNLLDQIPRNDKAAIPSISKIYGVKAHSLEKWIHYRDLFSQDKTALKFSLFGESALRRVALEDRCLLQLEKNSMFKPPAKRRRIQYRAVRSNNLPDHEMVERVMSFYMLSPAVLDCLPLRENVQVLESAEFAHRPPVEKLLYDLESIIINKCEVCQFQDMFPGDAARVCFGPALMNRSGRLRALYQLPLRDVLAAATEDNSHLRSKAIILPAYFDTAYDGAQPIVPARAACALVNSVHAGSTNRDRQRAKTMAKIIELLKHYGATDPPDEMRGCEQETGEGKVSDEAAATYIGAERRHSSEGESYFVYEQRSDAQHPDAGSADPSVPSSSSSREGEFAEPVYEIHVKEEVMDDD</sequence>
<accession>A0A1V9XM09</accession>
<feature type="compositionally biased region" description="Basic and acidic residues" evidence="1">
    <location>
        <begin position="344"/>
        <end position="356"/>
    </location>
</feature>
<feature type="region of interest" description="Disordered" evidence="1">
    <location>
        <begin position="268"/>
        <end position="287"/>
    </location>
</feature>
<reference evidence="2 3" key="1">
    <citation type="journal article" date="2017" name="Gigascience">
        <title>Draft genome of the honey bee ectoparasitic mite, Tropilaelaps mercedesae, is shaped by the parasitic life history.</title>
        <authorList>
            <person name="Dong X."/>
            <person name="Armstrong S.D."/>
            <person name="Xia D."/>
            <person name="Makepeace B.L."/>
            <person name="Darby A.C."/>
            <person name="Kadowaki T."/>
        </authorList>
    </citation>
    <scope>NUCLEOTIDE SEQUENCE [LARGE SCALE GENOMIC DNA]</scope>
    <source>
        <strain evidence="2">Wuxi-XJTLU</strain>
    </source>
</reference>
<dbReference type="EMBL" id="MNPL01007958">
    <property type="protein sequence ID" value="OQR74453.1"/>
    <property type="molecule type" value="Genomic_DNA"/>
</dbReference>
<feature type="compositionally biased region" description="Low complexity" evidence="1">
    <location>
        <begin position="319"/>
        <end position="334"/>
    </location>
</feature>
<proteinExistence type="predicted"/>
<dbReference type="Proteomes" id="UP000192247">
    <property type="component" value="Unassembled WGS sequence"/>
</dbReference>
<evidence type="ECO:0000313" key="3">
    <source>
        <dbReference type="Proteomes" id="UP000192247"/>
    </source>
</evidence>
<keyword evidence="3" id="KW-1185">Reference proteome</keyword>
<evidence type="ECO:0000313" key="2">
    <source>
        <dbReference type="EMBL" id="OQR74453.1"/>
    </source>
</evidence>
<feature type="non-terminal residue" evidence="2">
    <location>
        <position position="1"/>
    </location>
</feature>
<dbReference type="InParanoid" id="A0A1V9XM09"/>
<evidence type="ECO:0000256" key="1">
    <source>
        <dbReference type="SAM" id="MobiDB-lite"/>
    </source>
</evidence>